<dbReference type="AlphaFoldDB" id="A0A848ELZ5"/>
<keyword evidence="5 10" id="KW-0067">ATP-binding</keyword>
<dbReference type="GO" id="GO:0009252">
    <property type="term" value="P:peptidoglycan biosynthetic process"/>
    <property type="evidence" value="ECO:0007669"/>
    <property type="project" value="UniProtKB-UniRule"/>
</dbReference>
<dbReference type="Gene3D" id="3.40.1190.10">
    <property type="entry name" value="Mur-like, catalytic domain"/>
    <property type="match status" value="1"/>
</dbReference>
<dbReference type="SUPFAM" id="SSF53244">
    <property type="entry name" value="MurD-like peptide ligases, peptide-binding domain"/>
    <property type="match status" value="1"/>
</dbReference>
<keyword evidence="7 10" id="KW-0573">Peptidoglycan synthesis</keyword>
<dbReference type="InterPro" id="IPR005863">
    <property type="entry name" value="UDP-N-AcMur_synth"/>
</dbReference>
<dbReference type="RefSeq" id="WP_170056538.1">
    <property type="nucleotide sequence ID" value="NZ_JABBKX010000015.1"/>
</dbReference>
<dbReference type="GO" id="GO:0008360">
    <property type="term" value="P:regulation of cell shape"/>
    <property type="evidence" value="ECO:0007669"/>
    <property type="project" value="UniProtKB-KW"/>
</dbReference>
<comment type="subcellular location">
    <subcellularLocation>
        <location evidence="10 11">Cytoplasm</location>
    </subcellularLocation>
</comment>
<dbReference type="Proteomes" id="UP000548582">
    <property type="component" value="Unassembled WGS sequence"/>
</dbReference>
<dbReference type="EMBL" id="JABBKX010000015">
    <property type="protein sequence ID" value="NMJ44358.1"/>
    <property type="molecule type" value="Genomic_DNA"/>
</dbReference>
<keyword evidence="9 10" id="KW-0961">Cell wall biogenesis/degradation</keyword>
<dbReference type="GO" id="GO:0005737">
    <property type="term" value="C:cytoplasm"/>
    <property type="evidence" value="ECO:0007669"/>
    <property type="project" value="UniProtKB-SubCell"/>
</dbReference>
<organism evidence="15 16">
    <name type="scientific">Neoroseomonas marina</name>
    <dbReference type="NCBI Taxonomy" id="1232220"/>
    <lineage>
        <taxon>Bacteria</taxon>
        <taxon>Pseudomonadati</taxon>
        <taxon>Pseudomonadota</taxon>
        <taxon>Alphaproteobacteria</taxon>
        <taxon>Acetobacterales</taxon>
        <taxon>Acetobacteraceae</taxon>
        <taxon>Neoroseomonas</taxon>
    </lineage>
</organism>
<dbReference type="Gene3D" id="3.40.1390.10">
    <property type="entry name" value="MurE/MurF, N-terminal domain"/>
    <property type="match status" value="1"/>
</dbReference>
<comment type="function">
    <text evidence="10 11">Involved in cell wall formation. Catalyzes the final step in the synthesis of UDP-N-acetylmuramoyl-pentapeptide, the precursor of murein.</text>
</comment>
<evidence type="ECO:0000256" key="10">
    <source>
        <dbReference type="HAMAP-Rule" id="MF_02019"/>
    </source>
</evidence>
<evidence type="ECO:0000256" key="2">
    <source>
        <dbReference type="ARBA" id="ARBA00022598"/>
    </source>
</evidence>
<evidence type="ECO:0000259" key="12">
    <source>
        <dbReference type="Pfam" id="PF01225"/>
    </source>
</evidence>
<proteinExistence type="inferred from homology"/>
<feature type="binding site" evidence="10">
    <location>
        <begin position="109"/>
        <end position="115"/>
    </location>
    <ligand>
        <name>ATP</name>
        <dbReference type="ChEBI" id="CHEBI:30616"/>
    </ligand>
</feature>
<reference evidence="15 16" key="1">
    <citation type="submission" date="2020-03" db="EMBL/GenBank/DDBJ databases">
        <authorList>
            <person name="Sun Q."/>
        </authorList>
    </citation>
    <scope>NUCLEOTIDE SEQUENCE [LARGE SCALE GENOMIC DNA]</scope>
    <source>
        <strain evidence="15 16">JC162</strain>
    </source>
</reference>
<dbReference type="PANTHER" id="PTHR43024">
    <property type="entry name" value="UDP-N-ACETYLMURAMOYL-TRIPEPTIDE--D-ALANYL-D-ALANINE LIGASE"/>
    <property type="match status" value="1"/>
</dbReference>
<dbReference type="InterPro" id="IPR036565">
    <property type="entry name" value="Mur-like_cat_sf"/>
</dbReference>
<sequence>MTALWTSDELRAATGGTLAAEVAVTGISIDTRSLAPGDLFVALRDTRDGHDFVADALAKGAAAALVDRDPPGVAPDAPLLRVAETLAGLTALGAAGRARSDARVVGVTGSVGKTTTKEMLRVALAAFGPTHASAASFNNHWGVPITLARMPRDAAFAVIEMGMNQRGEIAPLTRLAQPHVGVITTTGTAHIGNLGSEEAIAEEKGDILLGIEAGGTLVIPADSRFATRLAARAKETGLAVLTHGEAPGADARLLSYEGSEDGGRAEILLRGERIGVMLAAPGRHVALNACAVLAAVAALGLSPRTAAAALPAFGAPAGRGRRSRVVVPGGEALLIDDSYNASPPSIRAGLAVLAAQAATRRIAALGDMRELGDEAPAIHASLAPDAAQACDLVFCCGEMMGHLYRALPEGRRGAHLPDSASLAPVLKQALRPGDAVLVKGSLGSRMAVVVEALTEGMRP</sequence>
<dbReference type="GO" id="GO:0051301">
    <property type="term" value="P:cell division"/>
    <property type="evidence" value="ECO:0007669"/>
    <property type="project" value="UniProtKB-KW"/>
</dbReference>
<evidence type="ECO:0000256" key="1">
    <source>
        <dbReference type="ARBA" id="ARBA00022490"/>
    </source>
</evidence>
<keyword evidence="6 10" id="KW-0133">Cell shape</keyword>
<keyword evidence="16" id="KW-1185">Reference proteome</keyword>
<comment type="similarity">
    <text evidence="10">Belongs to the MurCDEF family. MurF subfamily.</text>
</comment>
<dbReference type="EC" id="6.3.2.10" evidence="10 11"/>
<evidence type="ECO:0000256" key="6">
    <source>
        <dbReference type="ARBA" id="ARBA00022960"/>
    </source>
</evidence>
<dbReference type="Pfam" id="PF01225">
    <property type="entry name" value="Mur_ligase"/>
    <property type="match status" value="1"/>
</dbReference>
<protein>
    <recommendedName>
        <fullName evidence="10 11">UDP-N-acetylmuramoyl-tripeptide--D-alanyl-D-alanine ligase</fullName>
        <ecNumber evidence="10 11">6.3.2.10</ecNumber>
    </recommendedName>
    <alternativeName>
        <fullName evidence="10">D-alanyl-D-alanine-adding enzyme</fullName>
    </alternativeName>
</protein>
<dbReference type="InterPro" id="IPR035911">
    <property type="entry name" value="MurE/MurF_N"/>
</dbReference>
<comment type="caution">
    <text evidence="15">The sequence shown here is derived from an EMBL/GenBank/DDBJ whole genome shotgun (WGS) entry which is preliminary data.</text>
</comment>
<dbReference type="Gene3D" id="3.90.190.20">
    <property type="entry name" value="Mur ligase, C-terminal domain"/>
    <property type="match status" value="1"/>
</dbReference>
<evidence type="ECO:0000256" key="8">
    <source>
        <dbReference type="ARBA" id="ARBA00023306"/>
    </source>
</evidence>
<feature type="domain" description="Mur ligase C-terminal" evidence="13">
    <location>
        <begin position="329"/>
        <end position="441"/>
    </location>
</feature>
<dbReference type="InterPro" id="IPR013221">
    <property type="entry name" value="Mur_ligase_cen"/>
</dbReference>
<evidence type="ECO:0000259" key="14">
    <source>
        <dbReference type="Pfam" id="PF08245"/>
    </source>
</evidence>
<feature type="domain" description="Mur ligase central" evidence="14">
    <location>
        <begin position="107"/>
        <end position="296"/>
    </location>
</feature>
<gene>
    <name evidence="10 15" type="primary">murF</name>
    <name evidence="15" type="ORF">GWK16_24140</name>
</gene>
<evidence type="ECO:0000313" key="16">
    <source>
        <dbReference type="Proteomes" id="UP000548582"/>
    </source>
</evidence>
<evidence type="ECO:0000256" key="3">
    <source>
        <dbReference type="ARBA" id="ARBA00022618"/>
    </source>
</evidence>
<dbReference type="InterPro" id="IPR051046">
    <property type="entry name" value="MurCDEF_CellWall_CoF430Synth"/>
</dbReference>
<dbReference type="Pfam" id="PF02875">
    <property type="entry name" value="Mur_ligase_C"/>
    <property type="match status" value="1"/>
</dbReference>
<dbReference type="InterPro" id="IPR036615">
    <property type="entry name" value="Mur_ligase_C_dom_sf"/>
</dbReference>
<feature type="domain" description="Mur ligase N-terminal catalytic" evidence="12">
    <location>
        <begin position="24"/>
        <end position="70"/>
    </location>
</feature>
<comment type="catalytic activity">
    <reaction evidence="10 11">
        <text>D-alanyl-D-alanine + UDP-N-acetyl-alpha-D-muramoyl-L-alanyl-gamma-D-glutamyl-meso-2,6-diaminopimelate + ATP = UDP-N-acetyl-alpha-D-muramoyl-L-alanyl-gamma-D-glutamyl-meso-2,6-diaminopimeloyl-D-alanyl-D-alanine + ADP + phosphate + H(+)</text>
        <dbReference type="Rhea" id="RHEA:28374"/>
        <dbReference type="ChEBI" id="CHEBI:15378"/>
        <dbReference type="ChEBI" id="CHEBI:30616"/>
        <dbReference type="ChEBI" id="CHEBI:43474"/>
        <dbReference type="ChEBI" id="CHEBI:57822"/>
        <dbReference type="ChEBI" id="CHEBI:61386"/>
        <dbReference type="ChEBI" id="CHEBI:83905"/>
        <dbReference type="ChEBI" id="CHEBI:456216"/>
        <dbReference type="EC" id="6.3.2.10"/>
    </reaction>
</comment>
<dbReference type="SUPFAM" id="SSF53623">
    <property type="entry name" value="MurD-like peptide ligases, catalytic domain"/>
    <property type="match status" value="1"/>
</dbReference>
<accession>A0A848ELZ5</accession>
<evidence type="ECO:0000313" key="15">
    <source>
        <dbReference type="EMBL" id="NMJ44358.1"/>
    </source>
</evidence>
<keyword evidence="8 10" id="KW-0131">Cell cycle</keyword>
<dbReference type="UniPathway" id="UPA00219"/>
<keyword evidence="1 10" id="KW-0963">Cytoplasm</keyword>
<comment type="pathway">
    <text evidence="10 11">Cell wall biogenesis; peptidoglycan biosynthesis.</text>
</comment>
<keyword evidence="2 10" id="KW-0436">Ligase</keyword>
<evidence type="ECO:0000256" key="11">
    <source>
        <dbReference type="RuleBase" id="RU004136"/>
    </source>
</evidence>
<evidence type="ECO:0000256" key="5">
    <source>
        <dbReference type="ARBA" id="ARBA00022840"/>
    </source>
</evidence>
<evidence type="ECO:0000256" key="9">
    <source>
        <dbReference type="ARBA" id="ARBA00023316"/>
    </source>
</evidence>
<keyword evidence="3 10" id="KW-0132">Cell division</keyword>
<dbReference type="NCBIfam" id="TIGR01143">
    <property type="entry name" value="murF"/>
    <property type="match status" value="1"/>
</dbReference>
<dbReference type="SUPFAM" id="SSF63418">
    <property type="entry name" value="MurE/MurF N-terminal domain"/>
    <property type="match status" value="1"/>
</dbReference>
<name>A0A848ELZ5_9PROT</name>
<evidence type="ECO:0000256" key="4">
    <source>
        <dbReference type="ARBA" id="ARBA00022741"/>
    </source>
</evidence>
<dbReference type="InterPro" id="IPR000713">
    <property type="entry name" value="Mur_ligase_N"/>
</dbReference>
<dbReference type="GO" id="GO:0071555">
    <property type="term" value="P:cell wall organization"/>
    <property type="evidence" value="ECO:0007669"/>
    <property type="project" value="UniProtKB-KW"/>
</dbReference>
<dbReference type="GO" id="GO:0005524">
    <property type="term" value="F:ATP binding"/>
    <property type="evidence" value="ECO:0007669"/>
    <property type="project" value="UniProtKB-UniRule"/>
</dbReference>
<keyword evidence="4 10" id="KW-0547">Nucleotide-binding</keyword>
<dbReference type="HAMAP" id="MF_02019">
    <property type="entry name" value="MurF"/>
    <property type="match status" value="1"/>
</dbReference>
<dbReference type="InterPro" id="IPR004101">
    <property type="entry name" value="Mur_ligase_C"/>
</dbReference>
<evidence type="ECO:0000256" key="7">
    <source>
        <dbReference type="ARBA" id="ARBA00022984"/>
    </source>
</evidence>
<dbReference type="PANTHER" id="PTHR43024:SF1">
    <property type="entry name" value="UDP-N-ACETYLMURAMOYL-TRIPEPTIDE--D-ALANYL-D-ALANINE LIGASE"/>
    <property type="match status" value="1"/>
</dbReference>
<dbReference type="GO" id="GO:0047480">
    <property type="term" value="F:UDP-N-acetylmuramoyl-tripeptide-D-alanyl-D-alanine ligase activity"/>
    <property type="evidence" value="ECO:0007669"/>
    <property type="project" value="UniProtKB-UniRule"/>
</dbReference>
<dbReference type="Pfam" id="PF08245">
    <property type="entry name" value="Mur_ligase_M"/>
    <property type="match status" value="1"/>
</dbReference>
<evidence type="ECO:0000259" key="13">
    <source>
        <dbReference type="Pfam" id="PF02875"/>
    </source>
</evidence>